<dbReference type="InterPro" id="IPR001387">
    <property type="entry name" value="Cro/C1-type_HTH"/>
</dbReference>
<dbReference type="PANTHER" id="PTHR46558:SF4">
    <property type="entry name" value="DNA-BIDING PHAGE PROTEIN"/>
    <property type="match status" value="1"/>
</dbReference>
<dbReference type="EMBL" id="CAIJDO010000136">
    <property type="protein sequence ID" value="CAD0004797.1"/>
    <property type="molecule type" value="Genomic_DNA"/>
</dbReference>
<keyword evidence="1" id="KW-0238">DNA-binding</keyword>
<comment type="caution">
    <text evidence="3">The sequence shown here is derived from an EMBL/GenBank/DDBJ whole genome shotgun (WGS) entry which is preliminary data.</text>
</comment>
<dbReference type="InterPro" id="IPR010982">
    <property type="entry name" value="Lambda_DNA-bd_dom_sf"/>
</dbReference>
<dbReference type="Pfam" id="PF01381">
    <property type="entry name" value="HTH_3"/>
    <property type="match status" value="1"/>
</dbReference>
<evidence type="ECO:0000313" key="4">
    <source>
        <dbReference type="Proteomes" id="UP000556700"/>
    </source>
</evidence>
<keyword evidence="4" id="KW-1185">Reference proteome</keyword>
<evidence type="ECO:0000313" key="3">
    <source>
        <dbReference type="EMBL" id="CAD0004797.1"/>
    </source>
</evidence>
<protein>
    <submittedName>
        <fullName evidence="3">Transcriptional regulator</fullName>
    </submittedName>
</protein>
<dbReference type="Gene3D" id="1.10.260.40">
    <property type="entry name" value="lambda repressor-like DNA-binding domains"/>
    <property type="match status" value="1"/>
</dbReference>
<dbReference type="PANTHER" id="PTHR46558">
    <property type="entry name" value="TRACRIPTIONAL REGULATORY PROTEIN-RELATED-RELATED"/>
    <property type="match status" value="1"/>
</dbReference>
<organism evidence="3 4">
    <name type="scientific">Flavobacterium chungangense</name>
    <dbReference type="NCBI Taxonomy" id="554283"/>
    <lineage>
        <taxon>Bacteria</taxon>
        <taxon>Pseudomonadati</taxon>
        <taxon>Bacteroidota</taxon>
        <taxon>Flavobacteriia</taxon>
        <taxon>Flavobacteriales</taxon>
        <taxon>Flavobacteriaceae</taxon>
        <taxon>Flavobacterium</taxon>
    </lineage>
</organism>
<dbReference type="CDD" id="cd00093">
    <property type="entry name" value="HTH_XRE"/>
    <property type="match status" value="1"/>
</dbReference>
<accession>A0A6V6YZ38</accession>
<dbReference type="RefSeq" id="WP_031453276.1">
    <property type="nucleotide sequence ID" value="NZ_CAIJDO010000136.1"/>
</dbReference>
<dbReference type="SMART" id="SM00530">
    <property type="entry name" value="HTH_XRE"/>
    <property type="match status" value="1"/>
</dbReference>
<evidence type="ECO:0000256" key="1">
    <source>
        <dbReference type="ARBA" id="ARBA00023125"/>
    </source>
</evidence>
<dbReference type="PROSITE" id="PS50943">
    <property type="entry name" value="HTH_CROC1"/>
    <property type="match status" value="1"/>
</dbReference>
<dbReference type="SUPFAM" id="SSF47413">
    <property type="entry name" value="lambda repressor-like DNA-binding domains"/>
    <property type="match status" value="1"/>
</dbReference>
<reference evidence="3 4" key="1">
    <citation type="submission" date="2020-06" db="EMBL/GenBank/DDBJ databases">
        <authorList>
            <person name="Criscuolo A."/>
        </authorList>
    </citation>
    <scope>NUCLEOTIDE SEQUENCE [LARGE SCALE GENOMIC DNA]</scope>
    <source>
        <strain evidence="4">CIP 110025</strain>
    </source>
</reference>
<proteinExistence type="predicted"/>
<evidence type="ECO:0000259" key="2">
    <source>
        <dbReference type="PROSITE" id="PS50943"/>
    </source>
</evidence>
<sequence>MSSNINDNIRSIRELKNYTQEYMAVRLGITQAGYSKIEKGNAKMSFEKLEEIASVFELSVEHIIRFETNLHIANTVKRNSILSDNYGLMNLNLLYQDKIMLLEKLLHKTDSELRCYKDKFGLL</sequence>
<dbReference type="AlphaFoldDB" id="A0A6V6YZ38"/>
<dbReference type="Proteomes" id="UP000556700">
    <property type="component" value="Unassembled WGS sequence"/>
</dbReference>
<name>A0A6V6YZ38_9FLAO</name>
<dbReference type="GO" id="GO:0003677">
    <property type="term" value="F:DNA binding"/>
    <property type="evidence" value="ECO:0007669"/>
    <property type="project" value="UniProtKB-KW"/>
</dbReference>
<feature type="domain" description="HTH cro/C1-type" evidence="2">
    <location>
        <begin position="9"/>
        <end position="63"/>
    </location>
</feature>
<gene>
    <name evidence="3" type="ORF">FLACHUCJ7_02015</name>
</gene>